<feature type="binding site" evidence="9">
    <location>
        <position position="71"/>
    </location>
    <ligand>
        <name>FAD</name>
        <dbReference type="ChEBI" id="CHEBI:57692"/>
    </ligand>
</feature>
<dbReference type="EMBL" id="JAFNEN010000105">
    <property type="protein sequence ID" value="KAG8194315.1"/>
    <property type="molecule type" value="Genomic_DNA"/>
</dbReference>
<keyword evidence="9" id="KW-0547">Nucleotide-binding</keyword>
<feature type="domain" description="FAD/NAD(P)-binding" evidence="15">
    <location>
        <begin position="26"/>
        <end position="336"/>
    </location>
</feature>
<dbReference type="GO" id="GO:0045454">
    <property type="term" value="P:cell redox homeostasis"/>
    <property type="evidence" value="ECO:0007669"/>
    <property type="project" value="InterPro"/>
</dbReference>
<proteinExistence type="inferred from homology"/>
<feature type="chain" id="PRO_5043686598" description="Glutathione reductase" evidence="13">
    <location>
        <begin position="16"/>
        <end position="468"/>
    </location>
</feature>
<accession>A0AAV6VEH8</accession>
<dbReference type="InterPro" id="IPR016156">
    <property type="entry name" value="FAD/NAD-linked_Rdtase_dimer_sf"/>
</dbReference>
<dbReference type="Pfam" id="PF02852">
    <property type="entry name" value="Pyr_redox_dim"/>
    <property type="match status" value="1"/>
</dbReference>
<dbReference type="InterPro" id="IPR012999">
    <property type="entry name" value="Pyr_OxRdtase_I_AS"/>
</dbReference>
<feature type="disulfide bond" description="Redox-active" evidence="10">
    <location>
        <begin position="62"/>
        <end position="67"/>
    </location>
</feature>
<keyword evidence="12" id="KW-0963">Cytoplasm</keyword>
<dbReference type="GO" id="GO:0005829">
    <property type="term" value="C:cytosol"/>
    <property type="evidence" value="ECO:0007669"/>
    <property type="project" value="TreeGrafter"/>
</dbReference>
<comment type="function">
    <text evidence="12">Catalyzes the reduction of glutathione disulfide (GSSG) to reduced glutathione (GSH). Constitutes the major mechanism to maintain a high GSH:GSSG ratio in the cytosol.</text>
</comment>
<dbReference type="FunFam" id="3.50.50.60:FF:000235">
    <property type="entry name" value="Glutathione reductase"/>
    <property type="match status" value="1"/>
</dbReference>
<dbReference type="InterPro" id="IPR023753">
    <property type="entry name" value="FAD/NAD-binding_dom"/>
</dbReference>
<protein>
    <recommendedName>
        <fullName evidence="12">Glutathione reductase</fullName>
        <ecNumber evidence="12">1.8.1.7</ecNumber>
    </recommendedName>
</protein>
<evidence type="ECO:0000256" key="8">
    <source>
        <dbReference type="PIRSR" id="PIRSR000350-2"/>
    </source>
</evidence>
<keyword evidence="12" id="KW-0521">NADP</keyword>
<dbReference type="InterPro" id="IPR004099">
    <property type="entry name" value="Pyr_nucl-diS_OxRdtase_dimer"/>
</dbReference>
<evidence type="ECO:0000256" key="7">
    <source>
        <dbReference type="ARBA" id="ARBA00023284"/>
    </source>
</evidence>
<evidence type="ECO:0000256" key="10">
    <source>
        <dbReference type="PIRSR" id="PIRSR000350-4"/>
    </source>
</evidence>
<dbReference type="InterPro" id="IPR046952">
    <property type="entry name" value="GSHR/TRXR-like"/>
</dbReference>
<evidence type="ECO:0000256" key="6">
    <source>
        <dbReference type="ARBA" id="ARBA00023157"/>
    </source>
</evidence>
<evidence type="ECO:0000313" key="17">
    <source>
        <dbReference type="Proteomes" id="UP000827092"/>
    </source>
</evidence>
<comment type="similarity">
    <text evidence="1 11">Belongs to the class-I pyridine nucleotide-disulfide oxidoreductase family.</text>
</comment>
<dbReference type="PANTHER" id="PTHR42737">
    <property type="entry name" value="GLUTATHIONE REDUCTASE"/>
    <property type="match status" value="1"/>
</dbReference>
<keyword evidence="9" id="KW-0520">NAD</keyword>
<dbReference type="PRINTS" id="PR00411">
    <property type="entry name" value="PNDRDTASEI"/>
</dbReference>
<keyword evidence="7 11" id="KW-0676">Redox-active center</keyword>
<dbReference type="NCBIfam" id="TIGR01421">
    <property type="entry name" value="gluta_reduc_1"/>
    <property type="match status" value="1"/>
</dbReference>
<keyword evidence="17" id="KW-1185">Reference proteome</keyword>
<name>A0AAV6VEH8_9ARAC</name>
<feature type="binding site" evidence="9">
    <location>
        <position position="321"/>
    </location>
    <ligand>
        <name>FAD</name>
        <dbReference type="ChEBI" id="CHEBI:57692"/>
    </ligand>
</feature>
<feature type="binding site" evidence="9">
    <location>
        <position position="134"/>
    </location>
    <ligand>
        <name>FAD</name>
        <dbReference type="ChEBI" id="CHEBI:57692"/>
    </ligand>
</feature>
<dbReference type="GO" id="GO:0006749">
    <property type="term" value="P:glutathione metabolic process"/>
    <property type="evidence" value="ECO:0007669"/>
    <property type="project" value="InterPro"/>
</dbReference>
<dbReference type="EC" id="1.8.1.7" evidence="12"/>
<dbReference type="GO" id="GO:0034599">
    <property type="term" value="P:cellular response to oxidative stress"/>
    <property type="evidence" value="ECO:0007669"/>
    <property type="project" value="TreeGrafter"/>
</dbReference>
<dbReference type="InterPro" id="IPR006322">
    <property type="entry name" value="Glutathione_Rdtase_euk/bac"/>
</dbReference>
<feature type="signal peptide" evidence="13">
    <location>
        <begin position="1"/>
        <end position="15"/>
    </location>
</feature>
<evidence type="ECO:0000259" key="14">
    <source>
        <dbReference type="Pfam" id="PF02852"/>
    </source>
</evidence>
<dbReference type="SUPFAM" id="SSF51905">
    <property type="entry name" value="FAD/NAD(P)-binding domain"/>
    <property type="match status" value="1"/>
</dbReference>
<feature type="domain" description="Pyridine nucleotide-disulphide oxidoreductase dimerisation" evidence="14">
    <location>
        <begin position="357"/>
        <end position="465"/>
    </location>
</feature>
<keyword evidence="13" id="KW-0732">Signal</keyword>
<keyword evidence="5 11" id="KW-0560">Oxidoreductase</keyword>
<dbReference type="Gene3D" id="3.30.390.30">
    <property type="match status" value="1"/>
</dbReference>
<comment type="cofactor">
    <cofactor evidence="9">
        <name>FAD</name>
        <dbReference type="ChEBI" id="CHEBI:57692"/>
    </cofactor>
    <text evidence="9">Binds 1 FAD per subunit.</text>
</comment>
<evidence type="ECO:0000256" key="2">
    <source>
        <dbReference type="ARBA" id="ARBA00011738"/>
    </source>
</evidence>
<dbReference type="InterPro" id="IPR036188">
    <property type="entry name" value="FAD/NAD-bd_sf"/>
</dbReference>
<dbReference type="PIRSF" id="PIRSF000350">
    <property type="entry name" value="Mercury_reductase_MerA"/>
    <property type="match status" value="1"/>
</dbReference>
<dbReference type="NCBIfam" id="NF004776">
    <property type="entry name" value="PRK06116.1"/>
    <property type="match status" value="1"/>
</dbReference>
<evidence type="ECO:0000256" key="3">
    <source>
        <dbReference type="ARBA" id="ARBA00022630"/>
    </source>
</evidence>
<dbReference type="InterPro" id="IPR001100">
    <property type="entry name" value="Pyr_nuc-diS_OxRdtase"/>
</dbReference>
<feature type="binding site" evidence="9">
    <location>
        <begin position="193"/>
        <end position="200"/>
    </location>
    <ligand>
        <name>NAD(+)</name>
        <dbReference type="ChEBI" id="CHEBI:57540"/>
    </ligand>
</feature>
<comment type="subunit">
    <text evidence="2">Homodimer.</text>
</comment>
<evidence type="ECO:0000256" key="13">
    <source>
        <dbReference type="SAM" id="SignalP"/>
    </source>
</evidence>
<dbReference type="PANTHER" id="PTHR42737:SF2">
    <property type="entry name" value="GLUTATHIONE REDUCTASE"/>
    <property type="match status" value="1"/>
</dbReference>
<evidence type="ECO:0000313" key="16">
    <source>
        <dbReference type="EMBL" id="KAG8194315.1"/>
    </source>
</evidence>
<dbReference type="PROSITE" id="PS00076">
    <property type="entry name" value="PYRIDINE_REDOX_1"/>
    <property type="match status" value="1"/>
</dbReference>
<feature type="active site" description="Proton acceptor" evidence="8">
    <location>
        <position position="457"/>
    </location>
</feature>
<dbReference type="Gene3D" id="3.50.50.60">
    <property type="entry name" value="FAD/NAD(P)-binding domain"/>
    <property type="match status" value="2"/>
</dbReference>
<sequence>MVLSTLNLVFGVLLGNSTMGKLSRFNLIVLGGGSGGIASARKSAELGAKVAIIENSSMGGTCVNHGCIPKKMFYNCASHMEHLKHMPDYGFSAELKNFNFGKFANKRDAYIKKLNNIYNVNLEKSGVEIIQGEGKFTSSNSVIVQEKEYSADHIVIATGGYPTLPNIPGAELGCTSDDFLDLKHIPKSILIAGAGYIAVELCGIAKSFGSHVYLAIRKDKVLRTFDNLISSTITDEIQQSGVHLLKNCEISSVEKENDKLKVSFKNDQHPVYVEYLVWAIGRNPCTNINLQNTKVSLDETGHVVVDKYQNTTDKGIYAIGDICGKFRLTPVAIKAGRKLAERLFGNDKSAYLDYTNIPSVVFSHPPAATMGLTEAEAIESFGKDNIKIYSSTFTPLYHSITEEQTKCHMKLICSGEEEKVIGLHMVGPQVDEVLQGFAVAIKMGATKKQFDECVAIHPTLSEELVLLR</sequence>
<comment type="catalytic activity">
    <reaction evidence="12">
        <text>2 glutathione + NADP(+) = glutathione disulfide + NADPH + H(+)</text>
        <dbReference type="Rhea" id="RHEA:11740"/>
        <dbReference type="ChEBI" id="CHEBI:15378"/>
        <dbReference type="ChEBI" id="CHEBI:57783"/>
        <dbReference type="ChEBI" id="CHEBI:57925"/>
        <dbReference type="ChEBI" id="CHEBI:58297"/>
        <dbReference type="ChEBI" id="CHEBI:58349"/>
        <dbReference type="EC" id="1.8.1.7"/>
    </reaction>
</comment>
<keyword evidence="3 11" id="KW-0285">Flavoprotein</keyword>
<evidence type="ECO:0000256" key="12">
    <source>
        <dbReference type="RuleBase" id="RU365016"/>
    </source>
</evidence>
<evidence type="ECO:0000256" key="9">
    <source>
        <dbReference type="PIRSR" id="PIRSR000350-3"/>
    </source>
</evidence>
<dbReference type="GO" id="GO:0004362">
    <property type="term" value="F:glutathione-disulfide reductase (NADPH) activity"/>
    <property type="evidence" value="ECO:0007669"/>
    <property type="project" value="UniProtKB-EC"/>
</dbReference>
<dbReference type="PRINTS" id="PR00368">
    <property type="entry name" value="FADPNR"/>
</dbReference>
<dbReference type="GO" id="GO:0050660">
    <property type="term" value="F:flavin adenine dinucleotide binding"/>
    <property type="evidence" value="ECO:0007669"/>
    <property type="project" value="InterPro"/>
</dbReference>
<dbReference type="GO" id="GO:0005739">
    <property type="term" value="C:mitochondrion"/>
    <property type="evidence" value="ECO:0007669"/>
    <property type="project" value="TreeGrafter"/>
</dbReference>
<comment type="caution">
    <text evidence="16">The sequence shown here is derived from an EMBL/GenBank/DDBJ whole genome shotgun (WGS) entry which is preliminary data.</text>
</comment>
<dbReference type="AlphaFoldDB" id="A0AAV6VEH8"/>
<dbReference type="GO" id="GO:0050661">
    <property type="term" value="F:NADP binding"/>
    <property type="evidence" value="ECO:0007669"/>
    <property type="project" value="InterPro"/>
</dbReference>
<keyword evidence="6" id="KW-1015">Disulfide bond</keyword>
<keyword evidence="4 9" id="KW-0274">FAD</keyword>
<evidence type="ECO:0000256" key="11">
    <source>
        <dbReference type="RuleBase" id="RU003691"/>
    </source>
</evidence>
<organism evidence="16 17">
    <name type="scientific">Oedothorax gibbosus</name>
    <dbReference type="NCBI Taxonomy" id="931172"/>
    <lineage>
        <taxon>Eukaryota</taxon>
        <taxon>Metazoa</taxon>
        <taxon>Ecdysozoa</taxon>
        <taxon>Arthropoda</taxon>
        <taxon>Chelicerata</taxon>
        <taxon>Arachnida</taxon>
        <taxon>Araneae</taxon>
        <taxon>Araneomorphae</taxon>
        <taxon>Entelegynae</taxon>
        <taxon>Araneoidea</taxon>
        <taxon>Linyphiidae</taxon>
        <taxon>Erigoninae</taxon>
        <taxon>Oedothorax</taxon>
    </lineage>
</organism>
<dbReference type="Proteomes" id="UP000827092">
    <property type="component" value="Unassembled WGS sequence"/>
</dbReference>
<evidence type="ECO:0000256" key="4">
    <source>
        <dbReference type="ARBA" id="ARBA00022827"/>
    </source>
</evidence>
<evidence type="ECO:0000256" key="5">
    <source>
        <dbReference type="ARBA" id="ARBA00023002"/>
    </source>
</evidence>
<dbReference type="SUPFAM" id="SSF55424">
    <property type="entry name" value="FAD/NAD-linked reductases, dimerisation (C-terminal) domain"/>
    <property type="match status" value="1"/>
</dbReference>
<dbReference type="Pfam" id="PF07992">
    <property type="entry name" value="Pyr_redox_2"/>
    <property type="match status" value="1"/>
</dbReference>
<comment type="subcellular location">
    <subcellularLocation>
        <location evidence="12">Cytoplasm</location>
    </subcellularLocation>
</comment>
<feature type="binding site" evidence="9">
    <location>
        <position position="281"/>
    </location>
    <ligand>
        <name>NAD(+)</name>
        <dbReference type="ChEBI" id="CHEBI:57540"/>
    </ligand>
</feature>
<evidence type="ECO:0000256" key="1">
    <source>
        <dbReference type="ARBA" id="ARBA00007532"/>
    </source>
</evidence>
<evidence type="ECO:0000259" key="15">
    <source>
        <dbReference type="Pfam" id="PF07992"/>
    </source>
</evidence>
<reference evidence="16 17" key="1">
    <citation type="journal article" date="2022" name="Nat. Ecol. Evol.">
        <title>A masculinizing supergene underlies an exaggerated male reproductive morph in a spider.</title>
        <authorList>
            <person name="Hendrickx F."/>
            <person name="De Corte Z."/>
            <person name="Sonet G."/>
            <person name="Van Belleghem S.M."/>
            <person name="Kostlbacher S."/>
            <person name="Vangestel C."/>
        </authorList>
    </citation>
    <scope>NUCLEOTIDE SEQUENCE [LARGE SCALE GENOMIC DNA]</scope>
    <source>
        <strain evidence="16">W744_W776</strain>
    </source>
</reference>
<dbReference type="FunFam" id="3.30.390.30:FF:000003">
    <property type="entry name" value="Glutathione reductase"/>
    <property type="match status" value="1"/>
</dbReference>
<gene>
    <name evidence="16" type="ORF">JTE90_004543</name>
</gene>